<proteinExistence type="inferred from homology"/>
<evidence type="ECO:0000256" key="2">
    <source>
        <dbReference type="ARBA" id="ARBA00004477"/>
    </source>
</evidence>
<keyword evidence="9" id="KW-0539">Nucleus</keyword>
<dbReference type="EMBL" id="AAGW02004944">
    <property type="status" value="NOT_ANNOTATED_CDS"/>
    <property type="molecule type" value="Genomic_DNA"/>
</dbReference>
<evidence type="ECO:0000256" key="3">
    <source>
        <dbReference type="ARBA" id="ARBA00006325"/>
    </source>
</evidence>
<evidence type="ECO:0000256" key="4">
    <source>
        <dbReference type="ARBA" id="ARBA00022692"/>
    </source>
</evidence>
<keyword evidence="7 11" id="KW-0472">Membrane</keyword>
<dbReference type="Proteomes" id="UP000001811">
    <property type="component" value="Chromosome 7"/>
</dbReference>
<evidence type="ECO:0000256" key="11">
    <source>
        <dbReference type="SAM" id="Phobius"/>
    </source>
</evidence>
<comment type="subcellular location">
    <subcellularLocation>
        <location evidence="2">Endoplasmic reticulum membrane</location>
        <topology evidence="2">Multi-pass membrane protein</topology>
    </subcellularLocation>
    <subcellularLocation>
        <location evidence="1">Nucleus envelope</location>
    </subcellularLocation>
</comment>
<dbReference type="AlphaFoldDB" id="A0A5F9D922"/>
<evidence type="ECO:0000313" key="12">
    <source>
        <dbReference type="Ensembl" id="ENSOCUP00000042732.1"/>
    </source>
</evidence>
<accession>A0A5F9D922</accession>
<feature type="transmembrane region" description="Helical" evidence="11">
    <location>
        <begin position="42"/>
        <end position="68"/>
    </location>
</feature>
<keyword evidence="13" id="KW-1185">Reference proteome</keyword>
<keyword evidence="4 11" id="KW-0812">Transmembrane</keyword>
<evidence type="ECO:0000256" key="6">
    <source>
        <dbReference type="ARBA" id="ARBA00022989"/>
    </source>
</evidence>
<dbReference type="PANTHER" id="PTHR22779:SF2">
    <property type="entry name" value="TRANSMEMBRANE PROTEIN 170A"/>
    <property type="match status" value="1"/>
</dbReference>
<dbReference type="GO" id="GO:0005789">
    <property type="term" value="C:endoplasmic reticulum membrane"/>
    <property type="evidence" value="ECO:0007669"/>
    <property type="project" value="UniProtKB-SubCell"/>
</dbReference>
<dbReference type="PANTHER" id="PTHR22779">
    <property type="entry name" value="SD17342P"/>
    <property type="match status" value="1"/>
</dbReference>
<dbReference type="Bgee" id="ENSOCUG00000038204">
    <property type="expression patterns" value="Expressed in uterus and 1 other cell type or tissue"/>
</dbReference>
<protein>
    <recommendedName>
        <fullName evidence="10">Transmembrane protein 170A</fullName>
    </recommendedName>
</protein>
<evidence type="ECO:0000256" key="5">
    <source>
        <dbReference type="ARBA" id="ARBA00022824"/>
    </source>
</evidence>
<organism evidence="12 13">
    <name type="scientific">Oryctolagus cuniculus</name>
    <name type="common">Rabbit</name>
    <dbReference type="NCBI Taxonomy" id="9986"/>
    <lineage>
        <taxon>Eukaryota</taxon>
        <taxon>Metazoa</taxon>
        <taxon>Chordata</taxon>
        <taxon>Craniata</taxon>
        <taxon>Vertebrata</taxon>
        <taxon>Euteleostomi</taxon>
        <taxon>Mammalia</taxon>
        <taxon>Eutheria</taxon>
        <taxon>Euarchontoglires</taxon>
        <taxon>Glires</taxon>
        <taxon>Lagomorpha</taxon>
        <taxon>Leporidae</taxon>
        <taxon>Oryctolagus</taxon>
    </lineage>
</organism>
<evidence type="ECO:0000256" key="7">
    <source>
        <dbReference type="ARBA" id="ARBA00023136"/>
    </source>
</evidence>
<evidence type="ECO:0000256" key="8">
    <source>
        <dbReference type="ARBA" id="ARBA00023180"/>
    </source>
</evidence>
<keyword evidence="6 11" id="KW-1133">Transmembrane helix</keyword>
<evidence type="ECO:0000256" key="1">
    <source>
        <dbReference type="ARBA" id="ARBA00004259"/>
    </source>
</evidence>
<reference evidence="12" key="2">
    <citation type="submission" date="2025-08" db="UniProtKB">
        <authorList>
            <consortium name="Ensembl"/>
        </authorList>
    </citation>
    <scope>IDENTIFICATION</scope>
    <source>
        <strain evidence="12">Thorbecke</strain>
    </source>
</reference>
<keyword evidence="8" id="KW-0325">Glycoprotein</keyword>
<name>A0A5F9D922_RABIT</name>
<dbReference type="InParanoid" id="A0A5F9D922"/>
<evidence type="ECO:0000313" key="13">
    <source>
        <dbReference type="Proteomes" id="UP000001811"/>
    </source>
</evidence>
<sequence length="129" mass="14232">RSWIGSGWGFGGVAAEILRLKLMPRVDRRTLCPNSSSLFFPGMWYCVFLGAPVLSLFFHVPAGLLALFTLRHHKTVGSLGARVYQGARQVTIPFEVHCPGHGTDLLCRVSLAICRILDKIAAPESSFYQ</sequence>
<comment type="similarity">
    <text evidence="3">Belongs to the TMEM170 family.</text>
</comment>
<evidence type="ECO:0000256" key="9">
    <source>
        <dbReference type="ARBA" id="ARBA00023242"/>
    </source>
</evidence>
<dbReference type="Ensembl" id="ENSOCUT00000058908.1">
    <property type="protein sequence ID" value="ENSOCUP00000042732.1"/>
    <property type="gene ID" value="ENSOCUG00000038204.1"/>
</dbReference>
<dbReference type="GO" id="GO:0071786">
    <property type="term" value="P:endoplasmic reticulum tubular network organization"/>
    <property type="evidence" value="ECO:0007669"/>
    <property type="project" value="TreeGrafter"/>
</dbReference>
<dbReference type="GO" id="GO:0005635">
    <property type="term" value="C:nuclear envelope"/>
    <property type="evidence" value="ECO:0007669"/>
    <property type="project" value="UniProtKB-SubCell"/>
</dbReference>
<evidence type="ECO:0000256" key="10">
    <source>
        <dbReference type="ARBA" id="ARBA00040097"/>
    </source>
</evidence>
<reference evidence="12" key="3">
    <citation type="submission" date="2025-09" db="UniProtKB">
        <authorList>
            <consortium name="Ensembl"/>
        </authorList>
    </citation>
    <scope>IDENTIFICATION</scope>
    <source>
        <strain evidence="12">Thorbecke</strain>
    </source>
</reference>
<reference evidence="12 13" key="1">
    <citation type="journal article" date="2011" name="Nature">
        <title>A high-resolution map of human evolutionary constraint using 29 mammals.</title>
        <authorList>
            <person name="Lindblad-Toh K."/>
            <person name="Garber M."/>
            <person name="Zuk O."/>
            <person name="Lin M.F."/>
            <person name="Parker B.J."/>
            <person name="Washietl S."/>
            <person name="Kheradpour P."/>
            <person name="Ernst J."/>
            <person name="Jordan G."/>
            <person name="Mauceli E."/>
            <person name="Ward L.D."/>
            <person name="Lowe C.B."/>
            <person name="Holloway A.K."/>
            <person name="Clamp M."/>
            <person name="Gnerre S."/>
            <person name="Alfoldi J."/>
            <person name="Beal K."/>
            <person name="Chang J."/>
            <person name="Clawson H."/>
            <person name="Cuff J."/>
            <person name="Di Palma F."/>
            <person name="Fitzgerald S."/>
            <person name="Flicek P."/>
            <person name="Guttman M."/>
            <person name="Hubisz M.J."/>
            <person name="Jaffe D.B."/>
            <person name="Jungreis I."/>
            <person name="Kent W.J."/>
            <person name="Kostka D."/>
            <person name="Lara M."/>
            <person name="Martins A.L."/>
            <person name="Massingham T."/>
            <person name="Moltke I."/>
            <person name="Raney B.J."/>
            <person name="Rasmussen M.D."/>
            <person name="Robinson J."/>
            <person name="Stark A."/>
            <person name="Vilella A.J."/>
            <person name="Wen J."/>
            <person name="Xie X."/>
            <person name="Zody M.C."/>
            <person name="Baldwin J."/>
            <person name="Bloom T."/>
            <person name="Chin C.W."/>
            <person name="Heiman D."/>
            <person name="Nicol R."/>
            <person name="Nusbaum C."/>
            <person name="Young S."/>
            <person name="Wilkinson J."/>
            <person name="Worley K.C."/>
            <person name="Kovar C.L."/>
            <person name="Muzny D.M."/>
            <person name="Gibbs R.A."/>
            <person name="Cree A."/>
            <person name="Dihn H.H."/>
            <person name="Fowler G."/>
            <person name="Jhangiani S."/>
            <person name="Joshi V."/>
            <person name="Lee S."/>
            <person name="Lewis L.R."/>
            <person name="Nazareth L.V."/>
            <person name="Okwuonu G."/>
            <person name="Santibanez J."/>
            <person name="Warren W.C."/>
            <person name="Mardis E.R."/>
            <person name="Weinstock G.M."/>
            <person name="Wilson R.K."/>
            <person name="Delehaunty K."/>
            <person name="Dooling D."/>
            <person name="Fronik C."/>
            <person name="Fulton L."/>
            <person name="Fulton B."/>
            <person name="Graves T."/>
            <person name="Minx P."/>
            <person name="Sodergren E."/>
            <person name="Birney E."/>
            <person name="Margulies E.H."/>
            <person name="Herrero J."/>
            <person name="Green E.D."/>
            <person name="Haussler D."/>
            <person name="Siepel A."/>
            <person name="Goldman N."/>
            <person name="Pollard K.S."/>
            <person name="Pedersen J.S."/>
            <person name="Lander E.S."/>
            <person name="Kellis M."/>
        </authorList>
    </citation>
    <scope>NUCLEOTIDE SEQUENCE [LARGE SCALE GENOMIC DNA]</scope>
    <source>
        <strain evidence="12 13">Thorbecke inbred</strain>
    </source>
</reference>
<dbReference type="InterPro" id="IPR019334">
    <property type="entry name" value="TMEM170A/B/YPR153W-like"/>
</dbReference>
<keyword evidence="5" id="KW-0256">Endoplasmic reticulum</keyword>